<dbReference type="EMBL" id="PGCI01000795">
    <property type="protein sequence ID" value="PLW15515.1"/>
    <property type="molecule type" value="Genomic_DNA"/>
</dbReference>
<accession>A0A2N5SQI4</accession>
<organism evidence="1 2">
    <name type="scientific">Puccinia coronata f. sp. avenae</name>
    <dbReference type="NCBI Taxonomy" id="200324"/>
    <lineage>
        <taxon>Eukaryota</taxon>
        <taxon>Fungi</taxon>
        <taxon>Dikarya</taxon>
        <taxon>Basidiomycota</taxon>
        <taxon>Pucciniomycotina</taxon>
        <taxon>Pucciniomycetes</taxon>
        <taxon>Pucciniales</taxon>
        <taxon>Pucciniaceae</taxon>
        <taxon>Puccinia</taxon>
    </lineage>
</organism>
<evidence type="ECO:0000313" key="1">
    <source>
        <dbReference type="EMBL" id="PLW15515.1"/>
    </source>
</evidence>
<reference evidence="1 2" key="1">
    <citation type="submission" date="2017-11" db="EMBL/GenBank/DDBJ databases">
        <title>De novo assembly and phasing of dikaryotic genomes from two isolates of Puccinia coronata f. sp. avenae, the causal agent of oat crown rust.</title>
        <authorList>
            <person name="Miller M.E."/>
            <person name="Zhang Y."/>
            <person name="Omidvar V."/>
            <person name="Sperschneider J."/>
            <person name="Schwessinger B."/>
            <person name="Raley C."/>
            <person name="Palmer J.M."/>
            <person name="Garnica D."/>
            <person name="Upadhyaya N."/>
            <person name="Rathjen J."/>
            <person name="Taylor J.M."/>
            <person name="Park R.F."/>
            <person name="Dodds P.N."/>
            <person name="Hirsch C.D."/>
            <person name="Kianian S.F."/>
            <person name="Figueroa M."/>
        </authorList>
    </citation>
    <scope>NUCLEOTIDE SEQUENCE [LARGE SCALE GENOMIC DNA]</scope>
    <source>
        <strain evidence="1">12SD80</strain>
    </source>
</reference>
<comment type="caution">
    <text evidence="1">The sequence shown here is derived from an EMBL/GenBank/DDBJ whole genome shotgun (WGS) entry which is preliminary data.</text>
</comment>
<dbReference type="AlphaFoldDB" id="A0A2N5SQI4"/>
<sequence>MPEPSSPRKPSDSPAGKLLQNAPINFLGGILVHSIMSTKSISNSSPTSQPLNKNAMQEKPAFSVPTTMLNFKNFVSKCGPIFSAQVGPSTSLTPDAVNKIISLVIMMALLLGCQ</sequence>
<protein>
    <submittedName>
        <fullName evidence="1">Uncharacterized protein</fullName>
    </submittedName>
</protein>
<proteinExistence type="predicted"/>
<name>A0A2N5SQI4_9BASI</name>
<dbReference type="Proteomes" id="UP000235392">
    <property type="component" value="Unassembled WGS sequence"/>
</dbReference>
<gene>
    <name evidence="1" type="ORF">PCASD_24563</name>
</gene>
<evidence type="ECO:0000313" key="2">
    <source>
        <dbReference type="Proteomes" id="UP000235392"/>
    </source>
</evidence>